<sequence>MRPSNPLLLLRRVVALVTGCFLHPGNDQLDATTPASAQPAAKTLRHSYDTGTTAAPPDPAPTHSHPPKAVDSLFVVPGDVGRDTPRPSNSDGRVAEYFAPHDALITASAPDLHAVLPPSDALAPEAGVDARSKSTDALPTRENSLPISISSDDYGTTKGPGSGNVKTGTTTSSGTVTGKPGSGVVKSKH</sequence>
<protein>
    <recommendedName>
        <fullName evidence="5">Lipoprotein</fullName>
    </recommendedName>
</protein>
<evidence type="ECO:0000313" key="3">
    <source>
        <dbReference type="EMBL" id="KZV89190.1"/>
    </source>
</evidence>
<organism evidence="3 4">
    <name type="scientific">Exidia glandulosa HHB12029</name>
    <dbReference type="NCBI Taxonomy" id="1314781"/>
    <lineage>
        <taxon>Eukaryota</taxon>
        <taxon>Fungi</taxon>
        <taxon>Dikarya</taxon>
        <taxon>Basidiomycota</taxon>
        <taxon>Agaricomycotina</taxon>
        <taxon>Agaricomycetes</taxon>
        <taxon>Auriculariales</taxon>
        <taxon>Exidiaceae</taxon>
        <taxon>Exidia</taxon>
    </lineage>
</organism>
<evidence type="ECO:0000313" key="4">
    <source>
        <dbReference type="Proteomes" id="UP000077266"/>
    </source>
</evidence>
<dbReference type="Proteomes" id="UP000077266">
    <property type="component" value="Unassembled WGS sequence"/>
</dbReference>
<keyword evidence="4" id="KW-1185">Reference proteome</keyword>
<feature type="region of interest" description="Disordered" evidence="1">
    <location>
        <begin position="126"/>
        <end position="189"/>
    </location>
</feature>
<feature type="compositionally biased region" description="Polar residues" evidence="1">
    <location>
        <begin position="135"/>
        <end position="154"/>
    </location>
</feature>
<feature type="region of interest" description="Disordered" evidence="1">
    <location>
        <begin position="25"/>
        <end position="69"/>
    </location>
</feature>
<accession>A0A165FLI1</accession>
<dbReference type="AlphaFoldDB" id="A0A165FLI1"/>
<feature type="chain" id="PRO_5007857818" description="Lipoprotein" evidence="2">
    <location>
        <begin position="20"/>
        <end position="189"/>
    </location>
</feature>
<dbReference type="EMBL" id="KV426079">
    <property type="protein sequence ID" value="KZV89190.1"/>
    <property type="molecule type" value="Genomic_DNA"/>
</dbReference>
<evidence type="ECO:0008006" key="5">
    <source>
        <dbReference type="Google" id="ProtNLM"/>
    </source>
</evidence>
<name>A0A165FLI1_EXIGL</name>
<evidence type="ECO:0000256" key="2">
    <source>
        <dbReference type="SAM" id="SignalP"/>
    </source>
</evidence>
<reference evidence="3 4" key="1">
    <citation type="journal article" date="2016" name="Mol. Biol. Evol.">
        <title>Comparative Genomics of Early-Diverging Mushroom-Forming Fungi Provides Insights into the Origins of Lignocellulose Decay Capabilities.</title>
        <authorList>
            <person name="Nagy L.G."/>
            <person name="Riley R."/>
            <person name="Tritt A."/>
            <person name="Adam C."/>
            <person name="Daum C."/>
            <person name="Floudas D."/>
            <person name="Sun H."/>
            <person name="Yadav J.S."/>
            <person name="Pangilinan J."/>
            <person name="Larsson K.H."/>
            <person name="Matsuura K."/>
            <person name="Barry K."/>
            <person name="Labutti K."/>
            <person name="Kuo R."/>
            <person name="Ohm R.A."/>
            <person name="Bhattacharya S.S."/>
            <person name="Shirouzu T."/>
            <person name="Yoshinaga Y."/>
            <person name="Martin F.M."/>
            <person name="Grigoriev I.V."/>
            <person name="Hibbett D.S."/>
        </authorList>
    </citation>
    <scope>NUCLEOTIDE SEQUENCE [LARGE SCALE GENOMIC DNA]</scope>
    <source>
        <strain evidence="3 4">HHB12029</strain>
    </source>
</reference>
<dbReference type="InParanoid" id="A0A165FLI1"/>
<evidence type="ECO:0000256" key="1">
    <source>
        <dbReference type="SAM" id="MobiDB-lite"/>
    </source>
</evidence>
<feature type="compositionally biased region" description="Low complexity" evidence="1">
    <location>
        <begin position="163"/>
        <end position="189"/>
    </location>
</feature>
<proteinExistence type="predicted"/>
<keyword evidence="2" id="KW-0732">Signal</keyword>
<feature type="signal peptide" evidence="2">
    <location>
        <begin position="1"/>
        <end position="19"/>
    </location>
</feature>
<gene>
    <name evidence="3" type="ORF">EXIGLDRAFT_721587</name>
</gene>